<keyword evidence="4" id="KW-1185">Reference proteome</keyword>
<sequence>MATERSRKPAARAKVETQRSAHPKADAAPTADAQAVEQNEAVSTTSRVPVAIEPALARWFDSMQGRFSEPEHPDYSTGYRELDQLVAGGLHAEDLIVIGGRPSSGKTPLALGLSQHVSFKRRRGVAFFTPESTADQVASRLVASLSGVELSAVRSGRVMDDDWNAITSAVRLLKQAQIWIDDTPGLTPDMLRGKVLQLQKEKGDISLVVVDNLQQMRVPCLRSNRAAEVAEIARSLKEIAKEAKVTGVATSHLVRPTERNYSNGYPALTDLRDSGAIEDVADVVIMLHQRKAGSENTDVIVAKQKHGPSGSFQLRFIEATSRMESYRSIDEIATAKGLSDAERNALAGGHDQMRRGTQ</sequence>
<reference evidence="4" key="1">
    <citation type="submission" date="2016-08" db="EMBL/GenBank/DDBJ databases">
        <authorList>
            <person name="Merda D."/>
            <person name="Briand M."/>
            <person name="Taghouti G."/>
            <person name="Carrere S."/>
            <person name="Gouzy J."/>
            <person name="Portier P."/>
            <person name="Jacques M.-A."/>
            <person name="Fischer-Le Saux M."/>
        </authorList>
    </citation>
    <scope>NUCLEOTIDE SEQUENCE [LARGE SCALE GENOMIC DNA]</scope>
    <source>
        <strain evidence="4">CFBP1817</strain>
    </source>
</reference>
<dbReference type="InterPro" id="IPR027417">
    <property type="entry name" value="P-loop_NTPase"/>
</dbReference>
<evidence type="ECO:0000259" key="2">
    <source>
        <dbReference type="PROSITE" id="PS51199"/>
    </source>
</evidence>
<feature type="compositionally biased region" description="Low complexity" evidence="1">
    <location>
        <begin position="26"/>
        <end position="35"/>
    </location>
</feature>
<feature type="compositionally biased region" description="Basic and acidic residues" evidence="1">
    <location>
        <begin position="1"/>
        <end position="25"/>
    </location>
</feature>
<evidence type="ECO:0000256" key="1">
    <source>
        <dbReference type="SAM" id="MobiDB-lite"/>
    </source>
</evidence>
<comment type="caution">
    <text evidence="3">The sequence shown here is derived from an EMBL/GenBank/DDBJ whole genome shotgun (WGS) entry which is preliminary data.</text>
</comment>
<name>A0A2S7E9W7_9XANT</name>
<dbReference type="PROSITE" id="PS51199">
    <property type="entry name" value="SF4_HELICASE"/>
    <property type="match status" value="1"/>
</dbReference>
<gene>
    <name evidence="3" type="ORF">XpopCFBP1817_18715</name>
</gene>
<evidence type="ECO:0000313" key="4">
    <source>
        <dbReference type="Proteomes" id="UP000239939"/>
    </source>
</evidence>
<dbReference type="InterPro" id="IPR007694">
    <property type="entry name" value="DNA_helicase_DnaB-like_C"/>
</dbReference>
<dbReference type="GO" id="GO:0005829">
    <property type="term" value="C:cytosol"/>
    <property type="evidence" value="ECO:0007669"/>
    <property type="project" value="TreeGrafter"/>
</dbReference>
<evidence type="ECO:0000313" key="3">
    <source>
        <dbReference type="EMBL" id="PPU86932.1"/>
    </source>
</evidence>
<dbReference type="GO" id="GO:0003678">
    <property type="term" value="F:DNA helicase activity"/>
    <property type="evidence" value="ECO:0007669"/>
    <property type="project" value="InterPro"/>
</dbReference>
<feature type="region of interest" description="Disordered" evidence="1">
    <location>
        <begin position="1"/>
        <end position="46"/>
    </location>
</feature>
<feature type="compositionally biased region" description="Polar residues" evidence="1">
    <location>
        <begin position="36"/>
        <end position="46"/>
    </location>
</feature>
<protein>
    <recommendedName>
        <fullName evidence="2">SF4 helicase domain-containing protein</fullName>
    </recommendedName>
</protein>
<dbReference type="PANTHER" id="PTHR30153">
    <property type="entry name" value="REPLICATIVE DNA HELICASE DNAB"/>
    <property type="match status" value="1"/>
</dbReference>
<dbReference type="Pfam" id="PF03796">
    <property type="entry name" value="DnaB_C"/>
    <property type="match status" value="1"/>
</dbReference>
<dbReference type="Gene3D" id="3.40.50.300">
    <property type="entry name" value="P-loop containing nucleotide triphosphate hydrolases"/>
    <property type="match status" value="1"/>
</dbReference>
<proteinExistence type="predicted"/>
<dbReference type="Proteomes" id="UP000239939">
    <property type="component" value="Unassembled WGS sequence"/>
</dbReference>
<organism evidence="3 4">
    <name type="scientific">Xanthomonas populi</name>
    <dbReference type="NCBI Taxonomy" id="53414"/>
    <lineage>
        <taxon>Bacteria</taxon>
        <taxon>Pseudomonadati</taxon>
        <taxon>Pseudomonadota</taxon>
        <taxon>Gammaproteobacteria</taxon>
        <taxon>Lysobacterales</taxon>
        <taxon>Lysobacteraceae</taxon>
        <taxon>Xanthomonas</taxon>
    </lineage>
</organism>
<dbReference type="AlphaFoldDB" id="A0A2S7E9W7"/>
<dbReference type="PANTHER" id="PTHR30153:SF2">
    <property type="entry name" value="REPLICATIVE DNA HELICASE"/>
    <property type="match status" value="1"/>
</dbReference>
<accession>A0A2S7E9W7</accession>
<feature type="domain" description="SF4 helicase" evidence="2">
    <location>
        <begin position="68"/>
        <end position="330"/>
    </location>
</feature>
<dbReference type="GO" id="GO:0005524">
    <property type="term" value="F:ATP binding"/>
    <property type="evidence" value="ECO:0007669"/>
    <property type="project" value="InterPro"/>
</dbReference>
<dbReference type="SUPFAM" id="SSF52540">
    <property type="entry name" value="P-loop containing nucleoside triphosphate hydrolases"/>
    <property type="match status" value="1"/>
</dbReference>
<dbReference type="EMBL" id="MDEJ01000184">
    <property type="protein sequence ID" value="PPU86932.1"/>
    <property type="molecule type" value="Genomic_DNA"/>
</dbReference>
<dbReference type="GO" id="GO:0006260">
    <property type="term" value="P:DNA replication"/>
    <property type="evidence" value="ECO:0007669"/>
    <property type="project" value="InterPro"/>
</dbReference>